<reference evidence="3" key="2">
    <citation type="submission" date="2015-09" db="EMBL/GenBank/DDBJ databases">
        <title>Draft genome sequence of a multidrug-resistant Chryseobacterium indologenes isolate from Malaysia.</title>
        <authorList>
            <person name="Yu C.Y."/>
            <person name="Ang G.Y."/>
            <person name="Chan K.-G."/>
        </authorList>
    </citation>
    <scope>NUCLEOTIDE SEQUENCE [LARGE SCALE GENOMIC DNA]</scope>
    <source>
        <strain evidence="3">CI_885</strain>
    </source>
</reference>
<organism evidence="2 3">
    <name type="scientific">Chryseobacterium indologenes</name>
    <name type="common">Flavobacterium indologenes</name>
    <dbReference type="NCBI Taxonomy" id="253"/>
    <lineage>
        <taxon>Bacteria</taxon>
        <taxon>Pseudomonadati</taxon>
        <taxon>Bacteroidota</taxon>
        <taxon>Flavobacteriia</taxon>
        <taxon>Flavobacteriales</taxon>
        <taxon>Weeksellaceae</taxon>
        <taxon>Chryseobacterium group</taxon>
        <taxon>Chryseobacterium</taxon>
    </lineage>
</organism>
<dbReference type="OrthoDB" id="9787302at2"/>
<dbReference type="AlphaFoldDB" id="A0A0N1KT06"/>
<dbReference type="PATRIC" id="fig|253.9.peg.4367"/>
<comment type="caution">
    <text evidence="2">The sequence shown here is derived from an EMBL/GenBank/DDBJ whole genome shotgun (WGS) entry which is preliminary data.</text>
</comment>
<evidence type="ECO:0000313" key="3">
    <source>
        <dbReference type="Proteomes" id="UP000037953"/>
    </source>
</evidence>
<reference evidence="2 3" key="1">
    <citation type="journal article" date="2015" name="Genom Data">
        <title>Draft genome sequence of a multidrug-resistant Chryseobacterium indologenes isolate from Malaysia.</title>
        <authorList>
            <person name="Yu C.Y."/>
            <person name="Ang G.Y."/>
            <person name="Cheng H.J."/>
            <person name="Cheong Y.M."/>
            <person name="Yin W.F."/>
            <person name="Chan K.G."/>
        </authorList>
    </citation>
    <scope>NUCLEOTIDE SEQUENCE [LARGE SCALE GENOMIC DNA]</scope>
    <source>
        <strain evidence="2 3">CI_885</strain>
    </source>
</reference>
<name>A0A0N1KT06_CHRID</name>
<dbReference type="RefSeq" id="WP_082377103.1">
    <property type="nucleotide sequence ID" value="NZ_LJOD01000007.1"/>
</dbReference>
<dbReference type="EMBL" id="LJOD01000007">
    <property type="protein sequence ID" value="KPE51015.1"/>
    <property type="molecule type" value="Genomic_DNA"/>
</dbReference>
<proteinExistence type="predicted"/>
<feature type="domain" description="SprT-like" evidence="1">
    <location>
        <begin position="8"/>
        <end position="108"/>
    </location>
</feature>
<sequence length="199" mass="22898">MQNLQYINNIFNYYNTSLFERKLPDVVFTLSRDSKMSGMFLADLWKKDGKQVHEIALNPDFINIYDVEFHQAIVHEMCHLEQHIFGKPGKSGYHNLEFSQIMERVGLQTSDTGTPDGFKTGRRMYDFVIDGGLFQKAFQKLQETGFEAMEVVPVKKQKVSRGRYSGKRKKYSCTCGVNVWGKTGLSLTCTVCQKKLIEN</sequence>
<accession>A0A0N1KT06</accession>
<evidence type="ECO:0000259" key="1">
    <source>
        <dbReference type="Pfam" id="PF10263"/>
    </source>
</evidence>
<gene>
    <name evidence="2" type="ORF">AOB46_12575</name>
</gene>
<dbReference type="Pfam" id="PF10263">
    <property type="entry name" value="SprT-like"/>
    <property type="match status" value="1"/>
</dbReference>
<dbReference type="InterPro" id="IPR006640">
    <property type="entry name" value="SprT-like_domain"/>
</dbReference>
<protein>
    <recommendedName>
        <fullName evidence="1">SprT-like domain-containing protein</fullName>
    </recommendedName>
</protein>
<evidence type="ECO:0000313" key="2">
    <source>
        <dbReference type="EMBL" id="KPE51015.1"/>
    </source>
</evidence>
<dbReference type="Proteomes" id="UP000037953">
    <property type="component" value="Unassembled WGS sequence"/>
</dbReference>
<dbReference type="GO" id="GO:0006950">
    <property type="term" value="P:response to stress"/>
    <property type="evidence" value="ECO:0007669"/>
    <property type="project" value="UniProtKB-ARBA"/>
</dbReference>